<evidence type="ECO:0000313" key="3">
    <source>
        <dbReference type="Proteomes" id="UP001153636"/>
    </source>
</evidence>
<dbReference type="Pfam" id="PF25273">
    <property type="entry name" value="DUF7869"/>
    <property type="match status" value="1"/>
</dbReference>
<organism evidence="2 3">
    <name type="scientific">Psylliodes chrysocephalus</name>
    <dbReference type="NCBI Taxonomy" id="3402493"/>
    <lineage>
        <taxon>Eukaryota</taxon>
        <taxon>Metazoa</taxon>
        <taxon>Ecdysozoa</taxon>
        <taxon>Arthropoda</taxon>
        <taxon>Hexapoda</taxon>
        <taxon>Insecta</taxon>
        <taxon>Pterygota</taxon>
        <taxon>Neoptera</taxon>
        <taxon>Endopterygota</taxon>
        <taxon>Coleoptera</taxon>
        <taxon>Polyphaga</taxon>
        <taxon>Cucujiformia</taxon>
        <taxon>Chrysomeloidea</taxon>
        <taxon>Chrysomelidae</taxon>
        <taxon>Galerucinae</taxon>
        <taxon>Alticini</taxon>
        <taxon>Psylliodes</taxon>
    </lineage>
</organism>
<evidence type="ECO:0000259" key="1">
    <source>
        <dbReference type="Pfam" id="PF25273"/>
    </source>
</evidence>
<reference evidence="2" key="1">
    <citation type="submission" date="2022-01" db="EMBL/GenBank/DDBJ databases">
        <authorList>
            <person name="King R."/>
        </authorList>
    </citation>
    <scope>NUCLEOTIDE SEQUENCE</scope>
</reference>
<dbReference type="PANTHER" id="PTHR10773:SF19">
    <property type="match status" value="1"/>
</dbReference>
<feature type="domain" description="DUF7869" evidence="1">
    <location>
        <begin position="510"/>
        <end position="615"/>
    </location>
</feature>
<name>A0A9P0CE48_9CUCU</name>
<dbReference type="EMBL" id="OV651813">
    <property type="protein sequence ID" value="CAH1099616.1"/>
    <property type="molecule type" value="Genomic_DNA"/>
</dbReference>
<sequence length="729" mass="84856">MENSSSSKILKVSTLSARSKRILSLLNKSEENVALHGLQPNSIQSLEKEDPEDGILIQPAHSSKEIFKDISHIDQSSKESEHLQVLLCSTEEYEVAADGTLATVTSPYDNEAGDLEHDAAEAALSSITIENKVEIQMEEAKSIQGDVGTKTLEKKTRKRKSDFTKWEINVNKQKRMKGEEYKGLKKSDGKWSDQPRKARQIKPFCNCKHSRSDTKIKCNLFTEEERLNIFKRFWQNLNWEQRKTYVSSLVDTSTPKDKKNLKNGVSRRDVTFLYYLKKNGIRVRVCKKMFNNTLNIGEWSTHSWVLQKPNRNSNTDVDSDLVPAQPQVIQRKSDRFSSKKDNLKDFFHSLPKLESHYCRASSQRLYLEPIWQSKLALYGEYVRFCQNKQVLEPLSTKVFYEQFYENKLSLYRPRKDQCDICVSHKSGNMTEDDYLRHINRKDRARQEKDFDKENATHIFTVDMQSVLLCPMLKASSIYYKKKLVVHNYTIYNLKTKDGFCFLWHEGEGGVTSNEFATILYDFIENKSEVKSGEEIIIFSDGCGYQNRNVTLTNALLHLSKKKKITIIQKYLVPGHTQMECDSMHSTIERKLRNQEIYTPAGYLSACKSARRHPKPYSVEYLRHTYFKDYSKLSFFTSIRPGVRVGDATVNNLCALKYTNEGLLYFKTNFNHDWLQLIKRNNKQVTGTEEIPQLYNAPLAIKKSKYEHLQDLKKEIPHDFHLFYETLQYQ</sequence>
<protein>
    <recommendedName>
        <fullName evidence="1">DUF7869 domain-containing protein</fullName>
    </recommendedName>
</protein>
<evidence type="ECO:0000313" key="2">
    <source>
        <dbReference type="EMBL" id="CAH1099616.1"/>
    </source>
</evidence>
<proteinExistence type="predicted"/>
<dbReference type="AlphaFoldDB" id="A0A9P0CE48"/>
<dbReference type="Proteomes" id="UP001153636">
    <property type="component" value="Chromosome 1"/>
</dbReference>
<dbReference type="InterPro" id="IPR057191">
    <property type="entry name" value="DUF7869"/>
</dbReference>
<gene>
    <name evidence="2" type="ORF">PSYICH_LOCUS43</name>
</gene>
<dbReference type="PANTHER" id="PTHR10773">
    <property type="entry name" value="DNA-DIRECTED RNA POLYMERASES I, II, AND III SUBUNIT RPABC2"/>
    <property type="match status" value="1"/>
</dbReference>
<accession>A0A9P0CE48</accession>
<keyword evidence="3" id="KW-1185">Reference proteome</keyword>
<dbReference type="OrthoDB" id="6704657at2759"/>